<protein>
    <submittedName>
        <fullName evidence="1">Uncharacterized protein</fullName>
    </submittedName>
</protein>
<name>A0A6N2LIJ3_SALVM</name>
<accession>A0A6N2LIJ3</accession>
<sequence>MLADAVVTDEITLVYYHHSLYYKYKGKSRARNILSSIFPYSSPRPEEMPLKRLSGEGDLKMFIESADKSECHWHSNMNHITTNFTLTGFDGESNVISTPRAKENQKVTENGEMKCGMENGLGGIPWLGEFASVNDSAPLQETDSQDSVDLKPEKSLLSPLGVEDSGSWSVVLYYNGCQSCSRILKEGDDMKRVLQMEKSIVTELEGDGQDLDSAIPSNKPSVLLFVDRSSDLSETRRSKAVLDVFRELALHYQISNQMGLQPNTKVYLDT</sequence>
<proteinExistence type="predicted"/>
<evidence type="ECO:0000313" key="1">
    <source>
        <dbReference type="EMBL" id="VFU40678.1"/>
    </source>
</evidence>
<dbReference type="EMBL" id="CAADRP010001552">
    <property type="protein sequence ID" value="VFU40678.1"/>
    <property type="molecule type" value="Genomic_DNA"/>
</dbReference>
<organism evidence="1">
    <name type="scientific">Salix viminalis</name>
    <name type="common">Common osier</name>
    <name type="synonym">Basket willow</name>
    <dbReference type="NCBI Taxonomy" id="40686"/>
    <lineage>
        <taxon>Eukaryota</taxon>
        <taxon>Viridiplantae</taxon>
        <taxon>Streptophyta</taxon>
        <taxon>Embryophyta</taxon>
        <taxon>Tracheophyta</taxon>
        <taxon>Spermatophyta</taxon>
        <taxon>Magnoliopsida</taxon>
        <taxon>eudicotyledons</taxon>
        <taxon>Gunneridae</taxon>
        <taxon>Pentapetalae</taxon>
        <taxon>rosids</taxon>
        <taxon>fabids</taxon>
        <taxon>Malpighiales</taxon>
        <taxon>Salicaceae</taxon>
        <taxon>Saliceae</taxon>
        <taxon>Salix</taxon>
    </lineage>
</organism>
<gene>
    <name evidence="1" type="ORF">SVIM_LOCUS234968</name>
</gene>
<reference evidence="1" key="1">
    <citation type="submission" date="2019-03" db="EMBL/GenBank/DDBJ databases">
        <authorList>
            <person name="Mank J."/>
            <person name="Almeida P."/>
        </authorList>
    </citation>
    <scope>NUCLEOTIDE SEQUENCE</scope>
    <source>
        <strain evidence="1">78183</strain>
    </source>
</reference>
<dbReference type="AlphaFoldDB" id="A0A6N2LIJ3"/>